<sequence>MTLAPRPPSHTHWCALKLYLQLAHNELMELETFLRLWEVSRDELAFICDCSVTTVNHWFSQGEHRRFPSEKHQQKLALTHHIWTTIETEPEYLRVLRTMYHKKPRRITY</sequence>
<evidence type="ECO:0008006" key="3">
    <source>
        <dbReference type="Google" id="ProtNLM"/>
    </source>
</evidence>
<accession>A0ABV0KP86</accession>
<gene>
    <name evidence="1" type="ORF">NDI38_21730</name>
</gene>
<evidence type="ECO:0000313" key="1">
    <source>
        <dbReference type="EMBL" id="MEP1061056.1"/>
    </source>
</evidence>
<dbReference type="RefSeq" id="WP_242033556.1">
    <property type="nucleotide sequence ID" value="NZ_JAMPLM010000026.1"/>
</dbReference>
<comment type="caution">
    <text evidence="1">The sequence shown here is derived from an EMBL/GenBank/DDBJ whole genome shotgun (WGS) entry which is preliminary data.</text>
</comment>
<proteinExistence type="predicted"/>
<dbReference type="Proteomes" id="UP001476950">
    <property type="component" value="Unassembled WGS sequence"/>
</dbReference>
<reference evidence="1 2" key="1">
    <citation type="submission" date="2022-04" db="EMBL/GenBank/DDBJ databases">
        <title>Positive selection, recombination, and allopatry shape intraspecific diversity of widespread and dominant cyanobacteria.</title>
        <authorList>
            <person name="Wei J."/>
            <person name="Shu W."/>
            <person name="Hu C."/>
        </authorList>
    </citation>
    <scope>NUCLEOTIDE SEQUENCE [LARGE SCALE GENOMIC DNA]</scope>
    <source>
        <strain evidence="1 2">AS-A4</strain>
    </source>
</reference>
<name>A0ABV0KP86_9CYAN</name>
<keyword evidence="2" id="KW-1185">Reference proteome</keyword>
<protein>
    <recommendedName>
        <fullName evidence="3">Helix-turn-helix domain-containing protein</fullName>
    </recommendedName>
</protein>
<dbReference type="EMBL" id="JAMPLM010000026">
    <property type="protein sequence ID" value="MEP1061056.1"/>
    <property type="molecule type" value="Genomic_DNA"/>
</dbReference>
<evidence type="ECO:0000313" key="2">
    <source>
        <dbReference type="Proteomes" id="UP001476950"/>
    </source>
</evidence>
<organism evidence="1 2">
    <name type="scientific">Stenomitos frigidus AS-A4</name>
    <dbReference type="NCBI Taxonomy" id="2933935"/>
    <lineage>
        <taxon>Bacteria</taxon>
        <taxon>Bacillati</taxon>
        <taxon>Cyanobacteriota</taxon>
        <taxon>Cyanophyceae</taxon>
        <taxon>Leptolyngbyales</taxon>
        <taxon>Leptolyngbyaceae</taxon>
        <taxon>Stenomitos</taxon>
    </lineage>
</organism>